<dbReference type="Pfam" id="PF00106">
    <property type="entry name" value="adh_short"/>
    <property type="match status" value="1"/>
</dbReference>
<dbReference type="OMA" id="ICTSACS"/>
<dbReference type="Proteomes" id="UP000070544">
    <property type="component" value="Unassembled WGS sequence"/>
</dbReference>
<dbReference type="SUPFAM" id="SSF51735">
    <property type="entry name" value="NAD(P)-binding Rossmann-fold domains"/>
    <property type="match status" value="1"/>
</dbReference>
<dbReference type="AlphaFoldDB" id="A0A139AW58"/>
<keyword evidence="1" id="KW-0560">Oxidoreductase</keyword>
<evidence type="ECO:0000256" key="1">
    <source>
        <dbReference type="ARBA" id="ARBA00023002"/>
    </source>
</evidence>
<keyword evidence="3" id="KW-1185">Reference proteome</keyword>
<accession>A0A139AW58</accession>
<name>A0A139AW58_GONPJ</name>
<dbReference type="InterPro" id="IPR036291">
    <property type="entry name" value="NAD(P)-bd_dom_sf"/>
</dbReference>
<dbReference type="PRINTS" id="PR00081">
    <property type="entry name" value="GDHRDH"/>
</dbReference>
<reference evidence="2 3" key="1">
    <citation type="journal article" date="2015" name="Genome Biol. Evol.">
        <title>Phylogenomic analyses indicate that early fungi evolved digesting cell walls of algal ancestors of land plants.</title>
        <authorList>
            <person name="Chang Y."/>
            <person name="Wang S."/>
            <person name="Sekimoto S."/>
            <person name="Aerts A.L."/>
            <person name="Choi C."/>
            <person name="Clum A."/>
            <person name="LaButti K.M."/>
            <person name="Lindquist E.A."/>
            <person name="Yee Ngan C."/>
            <person name="Ohm R.A."/>
            <person name="Salamov A.A."/>
            <person name="Grigoriev I.V."/>
            <person name="Spatafora J.W."/>
            <person name="Berbee M.L."/>
        </authorList>
    </citation>
    <scope>NUCLEOTIDE SEQUENCE [LARGE SCALE GENOMIC DNA]</scope>
    <source>
        <strain evidence="2 3">JEL478</strain>
    </source>
</reference>
<dbReference type="EMBL" id="KQ965734">
    <property type="protein sequence ID" value="KXS20960.1"/>
    <property type="molecule type" value="Genomic_DNA"/>
</dbReference>
<evidence type="ECO:0000313" key="2">
    <source>
        <dbReference type="EMBL" id="KXS20960.1"/>
    </source>
</evidence>
<dbReference type="InterPro" id="IPR002347">
    <property type="entry name" value="SDR_fam"/>
</dbReference>
<evidence type="ECO:0000313" key="3">
    <source>
        <dbReference type="Proteomes" id="UP000070544"/>
    </source>
</evidence>
<dbReference type="OrthoDB" id="191139at2759"/>
<protein>
    <submittedName>
        <fullName evidence="2">NAD(P)-binding protein</fullName>
    </submittedName>
</protein>
<gene>
    <name evidence="2" type="ORF">M427DRAFT_131131</name>
</gene>
<dbReference type="Gene3D" id="3.40.50.720">
    <property type="entry name" value="NAD(P)-binding Rossmann-like Domain"/>
    <property type="match status" value="1"/>
</dbReference>
<dbReference type="STRING" id="1344416.A0A139AW58"/>
<dbReference type="PANTHER" id="PTHR43157:SF31">
    <property type="entry name" value="PHOSPHATIDYLINOSITOL-GLYCAN BIOSYNTHESIS CLASS F PROTEIN"/>
    <property type="match status" value="1"/>
</dbReference>
<dbReference type="GO" id="GO:0016491">
    <property type="term" value="F:oxidoreductase activity"/>
    <property type="evidence" value="ECO:0007669"/>
    <property type="project" value="UniProtKB-KW"/>
</dbReference>
<organism evidence="2 3">
    <name type="scientific">Gonapodya prolifera (strain JEL478)</name>
    <name type="common">Monoblepharis prolifera</name>
    <dbReference type="NCBI Taxonomy" id="1344416"/>
    <lineage>
        <taxon>Eukaryota</taxon>
        <taxon>Fungi</taxon>
        <taxon>Fungi incertae sedis</taxon>
        <taxon>Chytridiomycota</taxon>
        <taxon>Chytridiomycota incertae sedis</taxon>
        <taxon>Monoblepharidomycetes</taxon>
        <taxon>Monoblepharidales</taxon>
        <taxon>Gonapodyaceae</taxon>
        <taxon>Gonapodya</taxon>
    </lineage>
</organism>
<dbReference type="PANTHER" id="PTHR43157">
    <property type="entry name" value="PHOSPHATIDYLINOSITOL-GLYCAN BIOSYNTHESIS CLASS F PROTEIN-RELATED"/>
    <property type="match status" value="1"/>
</dbReference>
<sequence>MSTSTCTAPTSRTAVITGCSAGIGVATATELARKGASVLCLARNAQKTLVVIDGIIKETGNLNVEFVQIDLLSLSSVAAAADEILAKKVPLNMLILNAGIGGPLSKMERSKDGIEVTNHFAHFLLTIRLPLLEQAVSLGSTARLVVVSSVMQRLGGYKEGIRFDKYDDEAAYETTGRYAETKLANLVFAREVQKRCSSCHPGAVRTEIGDELLHPLLKPIVHGLKWMFMIAPSEGAKSSVYLAASRGVESKNIRGQYYMDRAWRSKPDEIADAAADPELGPKLWQRTERILREKGDQV</sequence>
<proteinExistence type="predicted"/>